<dbReference type="eggNOG" id="COG2010">
    <property type="taxonomic scope" value="Bacteria"/>
</dbReference>
<dbReference type="OrthoDB" id="9787495at2"/>
<accession>A0LFU9</accession>
<dbReference type="AlphaFoldDB" id="A0LFU9"/>
<dbReference type="Pfam" id="PF07635">
    <property type="entry name" value="PSCyt1"/>
    <property type="match status" value="1"/>
</dbReference>
<sequence precursor="true">MPVFVRIVLLGSAVLLLVLTGTQPRTDAASPVYADVAKIFQKHCTSCHSGARAPDKFRMETYMDVMQGGRNGAMVLPGDPAGSEIIRRVKGASTPRMPKNGPPWLSADEVRVLEKWVENGAPEA</sequence>
<keyword evidence="3" id="KW-1185">Reference proteome</keyword>
<evidence type="ECO:0000313" key="3">
    <source>
        <dbReference type="Proteomes" id="UP000001784"/>
    </source>
</evidence>
<dbReference type="PANTHER" id="PTHR35889:SF3">
    <property type="entry name" value="F-BOX DOMAIN-CONTAINING PROTEIN"/>
    <property type="match status" value="1"/>
</dbReference>
<protein>
    <recommendedName>
        <fullName evidence="1">Cytochrome C Planctomycete-type domain-containing protein</fullName>
    </recommendedName>
</protein>
<feature type="domain" description="Cytochrome C Planctomycete-type" evidence="1">
    <location>
        <begin position="44"/>
        <end position="100"/>
    </location>
</feature>
<dbReference type="STRING" id="335543.Sfum_0602"/>
<dbReference type="HOGENOM" id="CLU_151358_1_0_7"/>
<organism evidence="2 3">
    <name type="scientific">Syntrophobacter fumaroxidans (strain DSM 10017 / MPOB)</name>
    <dbReference type="NCBI Taxonomy" id="335543"/>
    <lineage>
        <taxon>Bacteria</taxon>
        <taxon>Pseudomonadati</taxon>
        <taxon>Thermodesulfobacteriota</taxon>
        <taxon>Syntrophobacteria</taxon>
        <taxon>Syntrophobacterales</taxon>
        <taxon>Syntrophobacteraceae</taxon>
        <taxon>Syntrophobacter</taxon>
    </lineage>
</organism>
<dbReference type="KEGG" id="sfu:Sfum_0602"/>
<dbReference type="GO" id="GO:0020037">
    <property type="term" value="F:heme binding"/>
    <property type="evidence" value="ECO:0007669"/>
    <property type="project" value="InterPro"/>
</dbReference>
<evidence type="ECO:0000259" key="1">
    <source>
        <dbReference type="Pfam" id="PF07635"/>
    </source>
</evidence>
<proteinExistence type="predicted"/>
<dbReference type="SUPFAM" id="SSF46626">
    <property type="entry name" value="Cytochrome c"/>
    <property type="match status" value="1"/>
</dbReference>
<dbReference type="EMBL" id="CP000478">
    <property type="protein sequence ID" value="ABK16301.1"/>
    <property type="molecule type" value="Genomic_DNA"/>
</dbReference>
<gene>
    <name evidence="2" type="ordered locus">Sfum_0602</name>
</gene>
<dbReference type="GO" id="GO:0009055">
    <property type="term" value="F:electron transfer activity"/>
    <property type="evidence" value="ECO:0007669"/>
    <property type="project" value="InterPro"/>
</dbReference>
<name>A0LFU9_SYNFM</name>
<dbReference type="InterPro" id="IPR036909">
    <property type="entry name" value="Cyt_c-like_dom_sf"/>
</dbReference>
<dbReference type="PANTHER" id="PTHR35889">
    <property type="entry name" value="CYCLOINULO-OLIGOSACCHARIDE FRUCTANOTRANSFERASE-RELATED"/>
    <property type="match status" value="1"/>
</dbReference>
<dbReference type="InterPro" id="IPR011429">
    <property type="entry name" value="Cyt_c_Planctomycete-type"/>
</dbReference>
<dbReference type="Proteomes" id="UP000001784">
    <property type="component" value="Chromosome"/>
</dbReference>
<dbReference type="InParanoid" id="A0LFU9"/>
<evidence type="ECO:0000313" key="2">
    <source>
        <dbReference type="EMBL" id="ABK16301.1"/>
    </source>
</evidence>
<reference evidence="2 3" key="1">
    <citation type="submission" date="2006-10" db="EMBL/GenBank/DDBJ databases">
        <title>Complete sequence of Syntrophobacter fumaroxidans MPOB.</title>
        <authorList>
            <consortium name="US DOE Joint Genome Institute"/>
            <person name="Copeland A."/>
            <person name="Lucas S."/>
            <person name="Lapidus A."/>
            <person name="Barry K."/>
            <person name="Detter J.C."/>
            <person name="Glavina del Rio T."/>
            <person name="Hammon N."/>
            <person name="Israni S."/>
            <person name="Pitluck S."/>
            <person name="Goltsman E.G."/>
            <person name="Martinez M."/>
            <person name="Schmutz J."/>
            <person name="Larimer F."/>
            <person name="Land M."/>
            <person name="Hauser L."/>
            <person name="Kyrpides N."/>
            <person name="Kim E."/>
            <person name="Boone D.R."/>
            <person name="Brockman F."/>
            <person name="Culley D."/>
            <person name="Ferry J."/>
            <person name="Gunsalus R."/>
            <person name="McInerney M.J."/>
            <person name="Morrison M."/>
            <person name="Plugge C."/>
            <person name="Rohlin L."/>
            <person name="Scholten J."/>
            <person name="Sieber J."/>
            <person name="Stams A.J.M."/>
            <person name="Worm P."/>
            <person name="Henstra A.M."/>
            <person name="Richardson P."/>
        </authorList>
    </citation>
    <scope>NUCLEOTIDE SEQUENCE [LARGE SCALE GENOMIC DNA]</scope>
    <source>
        <strain evidence="3">DSM 10017 / MPOB</strain>
    </source>
</reference>
<dbReference type="RefSeq" id="WP_011697474.1">
    <property type="nucleotide sequence ID" value="NC_008554.1"/>
</dbReference>